<accession>A0AAN9RCI1</accession>
<dbReference type="AlphaFoldDB" id="A0AAN9RCI1"/>
<keyword evidence="2" id="KW-1185">Reference proteome</keyword>
<dbReference type="EMBL" id="JAYMYQ010000001">
    <property type="protein sequence ID" value="KAK7361653.1"/>
    <property type="molecule type" value="Genomic_DNA"/>
</dbReference>
<name>A0AAN9RCI1_CANGL</name>
<protein>
    <submittedName>
        <fullName evidence="1">Uncharacterized protein</fullName>
    </submittedName>
</protein>
<gene>
    <name evidence="1" type="ORF">VNO77_03724</name>
</gene>
<evidence type="ECO:0000313" key="1">
    <source>
        <dbReference type="EMBL" id="KAK7361653.1"/>
    </source>
</evidence>
<sequence length="147" mass="16244">MPRTQQRPLNHQASSLVMDLTLQINLKGCFGLKLWFVCCMGSVFISVLIKAQSLDVSLSLAMNSPSPVFADLDEHLAALVGSPVTLGPSSRVYDSWQPPLPNTWHLYIASLPLLCMSIHGHFLEIKHAPGLSFVLSQHGEYRHVMGH</sequence>
<organism evidence="1 2">
    <name type="scientific">Canavalia gladiata</name>
    <name type="common">Sword bean</name>
    <name type="synonym">Dolichos gladiatus</name>
    <dbReference type="NCBI Taxonomy" id="3824"/>
    <lineage>
        <taxon>Eukaryota</taxon>
        <taxon>Viridiplantae</taxon>
        <taxon>Streptophyta</taxon>
        <taxon>Embryophyta</taxon>
        <taxon>Tracheophyta</taxon>
        <taxon>Spermatophyta</taxon>
        <taxon>Magnoliopsida</taxon>
        <taxon>eudicotyledons</taxon>
        <taxon>Gunneridae</taxon>
        <taxon>Pentapetalae</taxon>
        <taxon>rosids</taxon>
        <taxon>fabids</taxon>
        <taxon>Fabales</taxon>
        <taxon>Fabaceae</taxon>
        <taxon>Papilionoideae</taxon>
        <taxon>50 kb inversion clade</taxon>
        <taxon>NPAAA clade</taxon>
        <taxon>indigoferoid/millettioid clade</taxon>
        <taxon>Phaseoleae</taxon>
        <taxon>Canavalia</taxon>
    </lineage>
</organism>
<dbReference type="Proteomes" id="UP001367508">
    <property type="component" value="Unassembled WGS sequence"/>
</dbReference>
<reference evidence="1 2" key="1">
    <citation type="submission" date="2024-01" db="EMBL/GenBank/DDBJ databases">
        <title>The genomes of 5 underutilized Papilionoideae crops provide insights into root nodulation and disease resistanc.</title>
        <authorList>
            <person name="Jiang F."/>
        </authorList>
    </citation>
    <scope>NUCLEOTIDE SEQUENCE [LARGE SCALE GENOMIC DNA]</scope>
    <source>
        <strain evidence="1">LVBAO_FW01</strain>
        <tissue evidence="1">Leaves</tissue>
    </source>
</reference>
<proteinExistence type="predicted"/>
<comment type="caution">
    <text evidence="1">The sequence shown here is derived from an EMBL/GenBank/DDBJ whole genome shotgun (WGS) entry which is preliminary data.</text>
</comment>
<evidence type="ECO:0000313" key="2">
    <source>
        <dbReference type="Proteomes" id="UP001367508"/>
    </source>
</evidence>